<dbReference type="RefSeq" id="WP_310306391.1">
    <property type="nucleotide sequence ID" value="NZ_BAAAPS010000006.1"/>
</dbReference>
<reference evidence="1 2" key="1">
    <citation type="submission" date="2023-07" db="EMBL/GenBank/DDBJ databases">
        <title>Sequencing the genomes of 1000 actinobacteria strains.</title>
        <authorList>
            <person name="Klenk H.-P."/>
        </authorList>
    </citation>
    <scope>NUCLEOTIDE SEQUENCE [LARGE SCALE GENOMIC DNA]</scope>
    <source>
        <strain evidence="1 2">DSM 19426</strain>
    </source>
</reference>
<accession>A0ABU2C1S9</accession>
<protein>
    <submittedName>
        <fullName evidence="1">Uncharacterized protein</fullName>
    </submittedName>
</protein>
<name>A0ABU2C1S9_9ACTN</name>
<gene>
    <name evidence="1" type="ORF">J2S63_004147</name>
</gene>
<dbReference type="EMBL" id="JAVDYG010000001">
    <property type="protein sequence ID" value="MDR7364594.1"/>
    <property type="molecule type" value="Genomic_DNA"/>
</dbReference>
<proteinExistence type="predicted"/>
<evidence type="ECO:0000313" key="1">
    <source>
        <dbReference type="EMBL" id="MDR7364594.1"/>
    </source>
</evidence>
<evidence type="ECO:0000313" key="2">
    <source>
        <dbReference type="Proteomes" id="UP001183648"/>
    </source>
</evidence>
<sequence>MEQHPVVAGRTFVPPGKGPWDLETTNAARPMTPFAQAAFMNGFPKGFAEGTAR</sequence>
<keyword evidence="2" id="KW-1185">Reference proteome</keyword>
<comment type="caution">
    <text evidence="1">The sequence shown here is derived from an EMBL/GenBank/DDBJ whole genome shotgun (WGS) entry which is preliminary data.</text>
</comment>
<organism evidence="1 2">
    <name type="scientific">Nocardioides marmoribigeumensis</name>
    <dbReference type="NCBI Taxonomy" id="433649"/>
    <lineage>
        <taxon>Bacteria</taxon>
        <taxon>Bacillati</taxon>
        <taxon>Actinomycetota</taxon>
        <taxon>Actinomycetes</taxon>
        <taxon>Propionibacteriales</taxon>
        <taxon>Nocardioidaceae</taxon>
        <taxon>Nocardioides</taxon>
    </lineage>
</organism>
<dbReference type="Proteomes" id="UP001183648">
    <property type="component" value="Unassembled WGS sequence"/>
</dbReference>